<evidence type="ECO:0000256" key="13">
    <source>
        <dbReference type="ARBA" id="ARBA00023237"/>
    </source>
</evidence>
<keyword evidence="4 14" id="KW-1134">Transmembrane beta strand</keyword>
<evidence type="ECO:0000256" key="2">
    <source>
        <dbReference type="ARBA" id="ARBA00009810"/>
    </source>
</evidence>
<dbReference type="InterPro" id="IPR012910">
    <property type="entry name" value="Plug_dom"/>
</dbReference>
<dbReference type="InterPro" id="IPR010917">
    <property type="entry name" value="TonB_rcpt_CS"/>
</dbReference>
<dbReference type="AlphaFoldDB" id="A0A1L7NA80"/>
<protein>
    <recommendedName>
        <fullName evidence="18">Secretin/TonB short N-terminal domain-containing protein</fullName>
    </recommendedName>
</protein>
<keyword evidence="9" id="KW-0406">Ion transport</keyword>
<feature type="domain" description="Secretin/TonB short N-terminal" evidence="18">
    <location>
        <begin position="70"/>
        <end position="120"/>
    </location>
</feature>
<sequence>MPITTSCPYPRRKHLTSLLLGSAIALHTGLLAPLLSTSAQAQAQQASRVYDIAPGPLMTTLNRFAREAGVLLSFDAALTQGRQSSGLHGRFNIEQGFALLLAGSGLQAQRVGNDYVLVSQVDAGSALQLGATSITGEGLGLTTEGSGSYTTGETAAATRLNLSLRKTPQSISVVTRQQMDDQNLQSVSEVLKQTPGVTVNQESSEAFTFYSRGFKLDNYQFDGVPSLSSDGGSLRDNYSIGNSLVYDRVEVLKGATGLVNGAGNPSGVINLVRKRPTAALQGRIGAGAGSWDKYQADFDLAGPLTDSGNVRGRMVAGTQSQHSYVEYLTGEQNTFYGVLEADFSENTLFTLGYDVQKNYDNGSTTGALPAFFLDGRTVKFDRDTNAADRWTWRNQETQRAFAELAHTFDNDWVLKGVLSSRDYRSRELISGISSEAIQADGSISHGFVGGNIDPETGAVNNNGTASKFNTTSKEKGLDLYARGPFSLGGRVHEAVFGYSIAHTKSTSKRDDGVTNGVIDDVFQWDGYGDTPTNFEWWSTFDIEARQKVGFAATILKPTDALAVILGARIVDYKWDIDTINAIGRRLPASATNSSEIVPYAGVTYDLDRYHTVYASYTDVFKPQAYSLGADGKPIDPLTGASYEIGIKGAYFENRLNASLALFELKQDNFAVLTGGTTPSGGSAYRAAQGVTTRGVELEVNGELMKDLQVMAGYTFAESHDADDQRVATNQPQHLLKLATNYRLQGDWHKFTVGGNAYWQSATFFKPSDEDWYAIDDPAAKFEQKSYALVGLVGGYDFTRNLKATLNVNNLFDKHYYSGIGNYGTVFWGAPRNLMVNVKYSF</sequence>
<dbReference type="InterPro" id="IPR039426">
    <property type="entry name" value="TonB-dep_rcpt-like"/>
</dbReference>
<evidence type="ECO:0000256" key="8">
    <source>
        <dbReference type="ARBA" id="ARBA00023004"/>
    </source>
</evidence>
<dbReference type="Pfam" id="PF07715">
    <property type="entry name" value="Plug"/>
    <property type="match status" value="1"/>
</dbReference>
<name>A0A1L7NA80_PSEPU</name>
<dbReference type="InterPro" id="IPR010105">
    <property type="entry name" value="TonB_sidphr_rcpt"/>
</dbReference>
<dbReference type="PROSITE" id="PS01156">
    <property type="entry name" value="TONB_DEPENDENT_REC_2"/>
    <property type="match status" value="1"/>
</dbReference>
<dbReference type="GO" id="GO:0009279">
    <property type="term" value="C:cell outer membrane"/>
    <property type="evidence" value="ECO:0007669"/>
    <property type="project" value="UniProtKB-SubCell"/>
</dbReference>
<dbReference type="RefSeq" id="WP_096425815.1">
    <property type="nucleotide sequence ID" value="NZ_AP015029.1"/>
</dbReference>
<dbReference type="NCBIfam" id="TIGR01783">
    <property type="entry name" value="TonB-siderophor"/>
    <property type="match status" value="1"/>
</dbReference>
<evidence type="ECO:0000256" key="11">
    <source>
        <dbReference type="ARBA" id="ARBA00023136"/>
    </source>
</evidence>
<dbReference type="GO" id="GO:0038023">
    <property type="term" value="F:signaling receptor activity"/>
    <property type="evidence" value="ECO:0007669"/>
    <property type="project" value="InterPro"/>
</dbReference>
<keyword evidence="6 14" id="KW-0812">Transmembrane</keyword>
<dbReference type="Gene3D" id="3.55.50.30">
    <property type="match status" value="1"/>
</dbReference>
<dbReference type="PANTHER" id="PTHR32552">
    <property type="entry name" value="FERRICHROME IRON RECEPTOR-RELATED"/>
    <property type="match status" value="1"/>
</dbReference>
<evidence type="ECO:0000256" key="5">
    <source>
        <dbReference type="ARBA" id="ARBA00022496"/>
    </source>
</evidence>
<evidence type="ECO:0000313" key="19">
    <source>
        <dbReference type="EMBL" id="BAW22384.1"/>
    </source>
</evidence>
<dbReference type="PANTHER" id="PTHR32552:SF74">
    <property type="entry name" value="HYDROXAMATE SIDEROPHORE RECEPTOR FHUE"/>
    <property type="match status" value="1"/>
</dbReference>
<dbReference type="GO" id="GO:0015344">
    <property type="term" value="F:siderophore uptake transmembrane transporter activity"/>
    <property type="evidence" value="ECO:0007669"/>
    <property type="project" value="TreeGrafter"/>
</dbReference>
<evidence type="ECO:0000256" key="15">
    <source>
        <dbReference type="PROSITE-ProRule" id="PRU10144"/>
    </source>
</evidence>
<keyword evidence="11 14" id="KW-0472">Membrane</keyword>
<evidence type="ECO:0000256" key="14">
    <source>
        <dbReference type="PROSITE-ProRule" id="PRU01360"/>
    </source>
</evidence>
<accession>A0A1L7NA80</accession>
<comment type="subcellular location">
    <subcellularLocation>
        <location evidence="1 14">Cell outer membrane</location>
        <topology evidence="1 14">Multi-pass membrane protein</topology>
    </subcellularLocation>
</comment>
<dbReference type="InterPro" id="IPR037066">
    <property type="entry name" value="Plug_dom_sf"/>
</dbReference>
<dbReference type="InterPro" id="IPR036942">
    <property type="entry name" value="Beta-barrel_TonB_sf"/>
</dbReference>
<keyword evidence="3 14" id="KW-0813">Transport</keyword>
<dbReference type="SUPFAM" id="SSF56935">
    <property type="entry name" value="Porins"/>
    <property type="match status" value="1"/>
</dbReference>
<keyword evidence="13 14" id="KW-0998">Cell outer membrane</keyword>
<evidence type="ECO:0000256" key="9">
    <source>
        <dbReference type="ARBA" id="ARBA00023065"/>
    </source>
</evidence>
<dbReference type="Gene3D" id="2.40.170.20">
    <property type="entry name" value="TonB-dependent receptor, beta-barrel domain"/>
    <property type="match status" value="1"/>
</dbReference>
<evidence type="ECO:0000313" key="20">
    <source>
        <dbReference type="Proteomes" id="UP000218731"/>
    </source>
</evidence>
<evidence type="ECO:0000256" key="1">
    <source>
        <dbReference type="ARBA" id="ARBA00004571"/>
    </source>
</evidence>
<evidence type="ECO:0000259" key="18">
    <source>
        <dbReference type="SMART" id="SM00965"/>
    </source>
</evidence>
<dbReference type="SMART" id="SM00965">
    <property type="entry name" value="STN"/>
    <property type="match status" value="1"/>
</dbReference>
<keyword evidence="7 17" id="KW-0732">Signal</keyword>
<evidence type="ECO:0000256" key="3">
    <source>
        <dbReference type="ARBA" id="ARBA00022448"/>
    </source>
</evidence>
<evidence type="ECO:0000256" key="17">
    <source>
        <dbReference type="SAM" id="SignalP"/>
    </source>
</evidence>
<comment type="similarity">
    <text evidence="2 14 16">Belongs to the TonB-dependent receptor family.</text>
</comment>
<organism evidence="19 20">
    <name type="scientific">Pseudomonas putida</name>
    <name type="common">Arthrobacter siderocapsulatus</name>
    <dbReference type="NCBI Taxonomy" id="303"/>
    <lineage>
        <taxon>Bacteria</taxon>
        <taxon>Pseudomonadati</taxon>
        <taxon>Pseudomonadota</taxon>
        <taxon>Gammaproteobacteria</taxon>
        <taxon>Pseudomonadales</taxon>
        <taxon>Pseudomonadaceae</taxon>
        <taxon>Pseudomonas</taxon>
    </lineage>
</organism>
<evidence type="ECO:0000256" key="12">
    <source>
        <dbReference type="ARBA" id="ARBA00023170"/>
    </source>
</evidence>
<reference evidence="19 20" key="1">
    <citation type="submission" date="2015-11" db="EMBL/GenBank/DDBJ databases">
        <title>Complete genome sequencing of a biphenyl-degrading bacterium, Pseudomonas putida KF715 (=NBRC110667).</title>
        <authorList>
            <person name="Suenaga H."/>
            <person name="Fujihara N."/>
            <person name="Watanabe T."/>
            <person name="Hirose J."/>
            <person name="Kimura N."/>
            <person name="Yamazoe A."/>
            <person name="Hosoyama A."/>
            <person name="Shimodaira J."/>
            <person name="Furukawa K."/>
        </authorList>
    </citation>
    <scope>NUCLEOTIDE SEQUENCE [LARGE SCALE GENOMIC DNA]</scope>
    <source>
        <strain evidence="19 20">KF715</strain>
    </source>
</reference>
<evidence type="ECO:0000256" key="7">
    <source>
        <dbReference type="ARBA" id="ARBA00022729"/>
    </source>
</evidence>
<dbReference type="EMBL" id="AP015029">
    <property type="protein sequence ID" value="BAW22384.1"/>
    <property type="molecule type" value="Genomic_DNA"/>
</dbReference>
<dbReference type="Pfam" id="PF07660">
    <property type="entry name" value="STN"/>
    <property type="match status" value="1"/>
</dbReference>
<dbReference type="CDD" id="cd01347">
    <property type="entry name" value="ligand_gated_channel"/>
    <property type="match status" value="1"/>
</dbReference>
<feature type="signal peptide" evidence="17">
    <location>
        <begin position="1"/>
        <end position="41"/>
    </location>
</feature>
<dbReference type="Pfam" id="PF00593">
    <property type="entry name" value="TonB_dep_Rec_b-barrel"/>
    <property type="match status" value="1"/>
</dbReference>
<dbReference type="PROSITE" id="PS52016">
    <property type="entry name" value="TONB_DEPENDENT_REC_3"/>
    <property type="match status" value="1"/>
</dbReference>
<dbReference type="FunFam" id="2.170.130.10:FF:000010">
    <property type="entry name" value="Ferripyoverdine receptor"/>
    <property type="match status" value="1"/>
</dbReference>
<feature type="short sequence motif" description="TonB C-terminal box" evidence="15">
    <location>
        <begin position="824"/>
        <end position="841"/>
    </location>
</feature>
<dbReference type="Gene3D" id="2.170.130.10">
    <property type="entry name" value="TonB-dependent receptor, plug domain"/>
    <property type="match status" value="1"/>
</dbReference>
<gene>
    <name evidence="19" type="ORF">KF715C_ch18110</name>
</gene>
<evidence type="ECO:0000256" key="16">
    <source>
        <dbReference type="RuleBase" id="RU003357"/>
    </source>
</evidence>
<evidence type="ECO:0000256" key="10">
    <source>
        <dbReference type="ARBA" id="ARBA00023077"/>
    </source>
</evidence>
<evidence type="ECO:0000256" key="6">
    <source>
        <dbReference type="ARBA" id="ARBA00022692"/>
    </source>
</evidence>
<keyword evidence="5" id="KW-0410">Iron transport</keyword>
<dbReference type="InterPro" id="IPR011662">
    <property type="entry name" value="Secretin/TonB_short_N"/>
</dbReference>
<proteinExistence type="inferred from homology"/>
<keyword evidence="10 16" id="KW-0798">TonB box</keyword>
<keyword evidence="12" id="KW-0675">Receptor</keyword>
<dbReference type="InterPro" id="IPR000531">
    <property type="entry name" value="Beta-barrel_TonB"/>
</dbReference>
<evidence type="ECO:0000256" key="4">
    <source>
        <dbReference type="ARBA" id="ARBA00022452"/>
    </source>
</evidence>
<feature type="chain" id="PRO_5013358388" description="Secretin/TonB short N-terminal domain-containing protein" evidence="17">
    <location>
        <begin position="42"/>
        <end position="841"/>
    </location>
</feature>
<keyword evidence="8" id="KW-0408">Iron</keyword>
<dbReference type="GO" id="GO:0015891">
    <property type="term" value="P:siderophore transport"/>
    <property type="evidence" value="ECO:0007669"/>
    <property type="project" value="InterPro"/>
</dbReference>
<dbReference type="Proteomes" id="UP000218731">
    <property type="component" value="Chromosome 1"/>
</dbReference>